<sequence>MSEGMYSKREEIAHSVIHGVGVVLSIAALAVLVGFAARYGSARHIVSAAIFGASLVLAYTASTIYHAIPPFFPRLKRAMRMVDHAMIFLLIAGTYTPFCLVTLQGPWGVALLVVVWVLAALGIVYETVLLGRFKVLSVVIYLSLGWLVVVAAKPLMAALPFGGLVLLVAGGLAYTLGVAFYAAKPLPFHHAVWHLFVLAGSVLHFFAVLLYVMRPQGTGPAPTAAAFLVGPDLLGDCILAAIGAA</sequence>
<protein>
    <submittedName>
        <fullName evidence="9">Hemolysin III</fullName>
    </submittedName>
</protein>
<evidence type="ECO:0000256" key="1">
    <source>
        <dbReference type="ARBA" id="ARBA00004651"/>
    </source>
</evidence>
<proteinExistence type="inferred from homology"/>
<feature type="transmembrane region" description="Helical" evidence="8">
    <location>
        <begin position="195"/>
        <end position="213"/>
    </location>
</feature>
<dbReference type="AlphaFoldDB" id="A0A062Y0M0"/>
<evidence type="ECO:0000313" key="10">
    <source>
        <dbReference type="Proteomes" id="UP000027284"/>
    </source>
</evidence>
<reference evidence="9 10" key="1">
    <citation type="submission" date="2014-04" db="EMBL/GenBank/DDBJ databases">
        <title>The Genome Sequence of Thermoanaerobaculum aquaticum MP-01, The First Cultivated Group 23 Acidobacterium.</title>
        <authorList>
            <person name="Stamps B.W."/>
            <person name="Losey N.A."/>
            <person name="Lawson P.A."/>
            <person name="Stevenson B.S."/>
        </authorList>
    </citation>
    <scope>NUCLEOTIDE SEQUENCE [LARGE SCALE GENOMIC DNA]</scope>
    <source>
        <strain evidence="9 10">MP-01</strain>
    </source>
</reference>
<comment type="subcellular location">
    <subcellularLocation>
        <location evidence="1">Cell membrane</location>
        <topology evidence="1">Multi-pass membrane protein</topology>
    </subcellularLocation>
</comment>
<evidence type="ECO:0000256" key="6">
    <source>
        <dbReference type="ARBA" id="ARBA00023136"/>
    </source>
</evidence>
<dbReference type="InterPro" id="IPR004254">
    <property type="entry name" value="AdipoR/HlyIII-related"/>
</dbReference>
<dbReference type="NCBIfam" id="TIGR01065">
    <property type="entry name" value="hlyIII"/>
    <property type="match status" value="1"/>
</dbReference>
<feature type="transmembrane region" description="Helical" evidence="8">
    <location>
        <begin position="12"/>
        <end position="39"/>
    </location>
</feature>
<dbReference type="STRING" id="1312852.EG19_02645"/>
<keyword evidence="10" id="KW-1185">Reference proteome</keyword>
<keyword evidence="7" id="KW-0862">Zinc</keyword>
<name>A0A062Y0M0_9BACT</name>
<keyword evidence="5 8" id="KW-1133">Transmembrane helix</keyword>
<evidence type="ECO:0000256" key="2">
    <source>
        <dbReference type="ARBA" id="ARBA00008488"/>
    </source>
</evidence>
<feature type="binding site" evidence="7">
    <location>
        <position position="190"/>
    </location>
    <ligand>
        <name>Zn(2+)</name>
        <dbReference type="ChEBI" id="CHEBI:29105"/>
    </ligand>
</feature>
<evidence type="ECO:0000256" key="4">
    <source>
        <dbReference type="ARBA" id="ARBA00022692"/>
    </source>
</evidence>
<feature type="transmembrane region" description="Helical" evidence="8">
    <location>
        <begin position="158"/>
        <end position="183"/>
    </location>
</feature>
<comment type="caution">
    <text evidence="9">The sequence shown here is derived from an EMBL/GenBank/DDBJ whole genome shotgun (WGS) entry which is preliminary data.</text>
</comment>
<evidence type="ECO:0000256" key="5">
    <source>
        <dbReference type="ARBA" id="ARBA00022989"/>
    </source>
</evidence>
<dbReference type="Proteomes" id="UP000027284">
    <property type="component" value="Unassembled WGS sequence"/>
</dbReference>
<accession>A0A062Y0M0</accession>
<comment type="similarity">
    <text evidence="2">Belongs to the UPF0073 (Hly-III) family.</text>
</comment>
<evidence type="ECO:0000256" key="3">
    <source>
        <dbReference type="ARBA" id="ARBA00022475"/>
    </source>
</evidence>
<feature type="binding site" evidence="7">
    <location>
        <position position="194"/>
    </location>
    <ligand>
        <name>Zn(2+)</name>
        <dbReference type="ChEBI" id="CHEBI:29105"/>
    </ligand>
</feature>
<feature type="transmembrane region" description="Helical" evidence="8">
    <location>
        <begin position="85"/>
        <end position="103"/>
    </location>
</feature>
<feature type="transmembrane region" description="Helical" evidence="8">
    <location>
        <begin position="109"/>
        <end position="128"/>
    </location>
</feature>
<dbReference type="PANTHER" id="PTHR20855">
    <property type="entry name" value="ADIPOR/PROGESTIN RECEPTOR-RELATED"/>
    <property type="match status" value="1"/>
</dbReference>
<dbReference type="GO" id="GO:0140911">
    <property type="term" value="F:pore-forming activity"/>
    <property type="evidence" value="ECO:0007669"/>
    <property type="project" value="InterPro"/>
</dbReference>
<keyword evidence="6 8" id="KW-0472">Membrane</keyword>
<dbReference type="InterPro" id="IPR005744">
    <property type="entry name" value="Hy-lIII"/>
</dbReference>
<keyword evidence="3" id="KW-1003">Cell membrane</keyword>
<keyword evidence="4 8" id="KW-0812">Transmembrane</keyword>
<dbReference type="Pfam" id="PF03006">
    <property type="entry name" value="HlyIII"/>
    <property type="match status" value="1"/>
</dbReference>
<evidence type="ECO:0000256" key="8">
    <source>
        <dbReference type="SAM" id="Phobius"/>
    </source>
</evidence>
<organism evidence="9 10">
    <name type="scientific">Thermoanaerobaculum aquaticum</name>
    <dbReference type="NCBI Taxonomy" id="1312852"/>
    <lineage>
        <taxon>Bacteria</taxon>
        <taxon>Pseudomonadati</taxon>
        <taxon>Acidobacteriota</taxon>
        <taxon>Thermoanaerobaculia</taxon>
        <taxon>Thermoanaerobaculales</taxon>
        <taxon>Thermoanaerobaculaceae</taxon>
        <taxon>Thermoanaerobaculum</taxon>
    </lineage>
</organism>
<feature type="binding site" evidence="7">
    <location>
        <position position="66"/>
    </location>
    <ligand>
        <name>Zn(2+)</name>
        <dbReference type="ChEBI" id="CHEBI:29105"/>
    </ligand>
</feature>
<feature type="transmembrane region" description="Helical" evidence="8">
    <location>
        <begin position="45"/>
        <end position="65"/>
    </location>
</feature>
<keyword evidence="7" id="KW-0479">Metal-binding</keyword>
<feature type="transmembrane region" description="Helical" evidence="8">
    <location>
        <begin position="135"/>
        <end position="152"/>
    </location>
</feature>
<dbReference type="GO" id="GO:0005886">
    <property type="term" value="C:plasma membrane"/>
    <property type="evidence" value="ECO:0007669"/>
    <property type="project" value="UniProtKB-SubCell"/>
</dbReference>
<dbReference type="EMBL" id="JMFG01000016">
    <property type="protein sequence ID" value="KDA53891.1"/>
    <property type="molecule type" value="Genomic_DNA"/>
</dbReference>
<evidence type="ECO:0000256" key="7">
    <source>
        <dbReference type="PIRSR" id="PIRSR604254-1"/>
    </source>
</evidence>
<dbReference type="OrthoDB" id="9813689at2"/>
<dbReference type="RefSeq" id="WP_081799998.1">
    <property type="nucleotide sequence ID" value="NZ_JMFG01000016.1"/>
</dbReference>
<dbReference type="GO" id="GO:0046872">
    <property type="term" value="F:metal ion binding"/>
    <property type="evidence" value="ECO:0007669"/>
    <property type="project" value="UniProtKB-KW"/>
</dbReference>
<evidence type="ECO:0000313" key="9">
    <source>
        <dbReference type="EMBL" id="KDA53891.1"/>
    </source>
</evidence>
<gene>
    <name evidence="9" type="ORF">EG19_02645</name>
</gene>
<dbReference type="PANTHER" id="PTHR20855:SF3">
    <property type="entry name" value="LD03007P"/>
    <property type="match status" value="1"/>
</dbReference>